<keyword evidence="2 12" id="KW-0813">Transport</keyword>
<evidence type="ECO:0000256" key="9">
    <source>
        <dbReference type="ARBA" id="ARBA00023310"/>
    </source>
</evidence>
<evidence type="ECO:0000313" key="16">
    <source>
        <dbReference type="Proteomes" id="UP000515819"/>
    </source>
</evidence>
<feature type="transmembrane region" description="Helical" evidence="12">
    <location>
        <begin position="28"/>
        <end position="47"/>
    </location>
</feature>
<accession>A0A7G9FM51</accession>
<dbReference type="CDD" id="cd06503">
    <property type="entry name" value="ATP-synt_Fo_b"/>
    <property type="match status" value="1"/>
</dbReference>
<reference evidence="15 16" key="1">
    <citation type="submission" date="2020-08" db="EMBL/GenBank/DDBJ databases">
        <authorList>
            <person name="Liu C."/>
            <person name="Sun Q."/>
        </authorList>
    </citation>
    <scope>NUCLEOTIDE SEQUENCE [LARGE SCALE GENOMIC DNA]</scope>
    <source>
        <strain evidence="15 16">NSJ-4</strain>
    </source>
</reference>
<evidence type="ECO:0000256" key="7">
    <source>
        <dbReference type="ARBA" id="ARBA00023065"/>
    </source>
</evidence>
<evidence type="ECO:0000256" key="14">
    <source>
        <dbReference type="SAM" id="Coils"/>
    </source>
</evidence>
<comment type="function">
    <text evidence="12">Component of the F(0) channel, it forms part of the peripheral stalk, linking F(1) to F(0).</text>
</comment>
<evidence type="ECO:0000256" key="1">
    <source>
        <dbReference type="ARBA" id="ARBA00005513"/>
    </source>
</evidence>
<dbReference type="PANTHER" id="PTHR33445:SF2">
    <property type="entry name" value="ATP SYNTHASE SUBUNIT B', CHLOROPLASTIC"/>
    <property type="match status" value="1"/>
</dbReference>
<gene>
    <name evidence="12 15" type="primary">atpF</name>
    <name evidence="15" type="ORF">H9Q76_13140</name>
</gene>
<proteinExistence type="inferred from homology"/>
<comment type="function">
    <text evidence="10 12">F(1)F(0) ATP synthase produces ATP from ADP in the presence of a proton or sodium gradient. F-type ATPases consist of two structural domains, F(1) containing the extramembraneous catalytic core and F(0) containing the membrane proton channel, linked together by a central stalk and a peripheral stalk. During catalysis, ATP synthesis in the catalytic domain of F(1) is coupled via a rotary mechanism of the central stalk subunits to proton translocation.</text>
</comment>
<dbReference type="Pfam" id="PF00430">
    <property type="entry name" value="ATP-synt_B"/>
    <property type="match status" value="1"/>
</dbReference>
<evidence type="ECO:0000256" key="4">
    <source>
        <dbReference type="ARBA" id="ARBA00022692"/>
    </source>
</evidence>
<dbReference type="InterPro" id="IPR005864">
    <property type="entry name" value="ATP_synth_F0_bsu_bac"/>
</dbReference>
<sequence length="185" mass="20610">MTGIANIALLSEETGRIFGLDAQLLFDILIQGLAVFLLFIFLTYVLINPVRKVLEDRQNKIKDDLSHAATDRAEAEKLRAEYDEKIKNANSEAGEILSSARKRAVKNEENIIAEAKEEAGRIIDRANSEAELEKERVKDEVKQEIIGVATAMAGKFVASSLDESTQASLIDETLKEMGDDTWRDK</sequence>
<dbReference type="EMBL" id="CP060632">
    <property type="protein sequence ID" value="QNL99632.1"/>
    <property type="molecule type" value="Genomic_DNA"/>
</dbReference>
<comment type="similarity">
    <text evidence="1 12 13">Belongs to the ATPase B chain family.</text>
</comment>
<keyword evidence="9 12" id="KW-0066">ATP synthesis</keyword>
<dbReference type="GO" id="GO:0012505">
    <property type="term" value="C:endomembrane system"/>
    <property type="evidence" value="ECO:0007669"/>
    <property type="project" value="UniProtKB-SubCell"/>
</dbReference>
<keyword evidence="4 12" id="KW-0812">Transmembrane</keyword>
<keyword evidence="7 12" id="KW-0406">Ion transport</keyword>
<dbReference type="GO" id="GO:0046961">
    <property type="term" value="F:proton-transporting ATPase activity, rotational mechanism"/>
    <property type="evidence" value="ECO:0007669"/>
    <property type="project" value="TreeGrafter"/>
</dbReference>
<keyword evidence="14" id="KW-0175">Coiled coil</keyword>
<dbReference type="InterPro" id="IPR050059">
    <property type="entry name" value="ATP_synthase_B_chain"/>
</dbReference>
<dbReference type="GO" id="GO:0045259">
    <property type="term" value="C:proton-transporting ATP synthase complex"/>
    <property type="evidence" value="ECO:0007669"/>
    <property type="project" value="UniProtKB-KW"/>
</dbReference>
<dbReference type="PANTHER" id="PTHR33445">
    <property type="entry name" value="ATP SYNTHASE SUBUNIT B', CHLOROPLASTIC"/>
    <property type="match status" value="1"/>
</dbReference>
<evidence type="ECO:0000256" key="13">
    <source>
        <dbReference type="RuleBase" id="RU003848"/>
    </source>
</evidence>
<keyword evidence="8 12" id="KW-0472">Membrane</keyword>
<feature type="coiled-coil region" evidence="14">
    <location>
        <begin position="68"/>
        <end position="143"/>
    </location>
</feature>
<evidence type="ECO:0000256" key="11">
    <source>
        <dbReference type="ARBA" id="ARBA00037847"/>
    </source>
</evidence>
<dbReference type="RefSeq" id="WP_021984541.1">
    <property type="nucleotide sequence ID" value="NZ_CP060632.1"/>
</dbReference>
<dbReference type="AlphaFoldDB" id="A0A7G9FM51"/>
<dbReference type="Gene3D" id="6.10.250.1580">
    <property type="match status" value="1"/>
</dbReference>
<dbReference type="InterPro" id="IPR028987">
    <property type="entry name" value="ATP_synth_B-like_membr_sf"/>
</dbReference>
<organism evidence="15 16">
    <name type="scientific">Wujia chipingensis</name>
    <dbReference type="NCBI Taxonomy" id="2763670"/>
    <lineage>
        <taxon>Bacteria</taxon>
        <taxon>Bacillati</taxon>
        <taxon>Bacillota</taxon>
        <taxon>Clostridia</taxon>
        <taxon>Lachnospirales</taxon>
        <taxon>Lachnospiraceae</taxon>
        <taxon>Wujia</taxon>
    </lineage>
</organism>
<evidence type="ECO:0000256" key="8">
    <source>
        <dbReference type="ARBA" id="ARBA00023136"/>
    </source>
</evidence>
<keyword evidence="12" id="KW-1003">Cell membrane</keyword>
<evidence type="ECO:0000256" key="2">
    <source>
        <dbReference type="ARBA" id="ARBA00022448"/>
    </source>
</evidence>
<evidence type="ECO:0000313" key="15">
    <source>
        <dbReference type="EMBL" id="QNL99632.1"/>
    </source>
</evidence>
<dbReference type="HAMAP" id="MF_01398">
    <property type="entry name" value="ATP_synth_b_bprime"/>
    <property type="match status" value="1"/>
</dbReference>
<dbReference type="NCBIfam" id="TIGR01144">
    <property type="entry name" value="ATP_synt_b"/>
    <property type="match status" value="1"/>
</dbReference>
<dbReference type="Proteomes" id="UP000515819">
    <property type="component" value="Chromosome"/>
</dbReference>
<protein>
    <recommendedName>
        <fullName evidence="12">ATP synthase subunit b</fullName>
    </recommendedName>
    <alternativeName>
        <fullName evidence="12">ATP synthase F(0) sector subunit b</fullName>
    </alternativeName>
    <alternativeName>
        <fullName evidence="12">ATPase subunit I</fullName>
    </alternativeName>
    <alternativeName>
        <fullName evidence="12">F-type ATPase subunit b</fullName>
        <shortName evidence="12">F-ATPase subunit b</shortName>
    </alternativeName>
</protein>
<keyword evidence="3 12" id="KW-0138">CF(0)</keyword>
<keyword evidence="16" id="KW-1185">Reference proteome</keyword>
<dbReference type="KEGG" id="wcp:H9Q76_13140"/>
<evidence type="ECO:0000256" key="12">
    <source>
        <dbReference type="HAMAP-Rule" id="MF_01398"/>
    </source>
</evidence>
<dbReference type="GO" id="GO:0005886">
    <property type="term" value="C:plasma membrane"/>
    <property type="evidence" value="ECO:0007669"/>
    <property type="project" value="UniProtKB-SubCell"/>
</dbReference>
<evidence type="ECO:0000256" key="10">
    <source>
        <dbReference type="ARBA" id="ARBA00025198"/>
    </source>
</evidence>
<dbReference type="GO" id="GO:0046933">
    <property type="term" value="F:proton-transporting ATP synthase activity, rotational mechanism"/>
    <property type="evidence" value="ECO:0007669"/>
    <property type="project" value="UniProtKB-UniRule"/>
</dbReference>
<keyword evidence="5 12" id="KW-0375">Hydrogen ion transport</keyword>
<evidence type="ECO:0000256" key="3">
    <source>
        <dbReference type="ARBA" id="ARBA00022547"/>
    </source>
</evidence>
<evidence type="ECO:0000256" key="5">
    <source>
        <dbReference type="ARBA" id="ARBA00022781"/>
    </source>
</evidence>
<dbReference type="SUPFAM" id="SSF81573">
    <property type="entry name" value="F1F0 ATP synthase subunit B, membrane domain"/>
    <property type="match status" value="1"/>
</dbReference>
<evidence type="ECO:0000256" key="6">
    <source>
        <dbReference type="ARBA" id="ARBA00022989"/>
    </source>
</evidence>
<dbReference type="InterPro" id="IPR002146">
    <property type="entry name" value="ATP_synth_b/b'su_bac/chlpt"/>
</dbReference>
<comment type="subcellular location">
    <subcellularLocation>
        <location evidence="12">Cell membrane</location>
        <topology evidence="12">Single-pass membrane protein</topology>
    </subcellularLocation>
    <subcellularLocation>
        <location evidence="11">Endomembrane system</location>
        <topology evidence="11">Single-pass membrane protein</topology>
    </subcellularLocation>
</comment>
<comment type="subunit">
    <text evidence="12">F-type ATPases have 2 components, F(1) - the catalytic core - and F(0) - the membrane proton channel. F(1) has five subunits: alpha(3), beta(3), gamma(1), delta(1), epsilon(1). F(0) has three main subunits: a(1), b(2) and c(10-14). The alpha and beta chains form an alternating ring which encloses part of the gamma chain. F(1) is attached to F(0) by a central stalk formed by the gamma and epsilon chains, while a peripheral stalk is formed by the delta and b chains.</text>
</comment>
<name>A0A7G9FM51_9FIRM</name>
<keyword evidence="6 12" id="KW-1133">Transmembrane helix</keyword>